<dbReference type="EMBL" id="SOMN01000068">
    <property type="protein sequence ID" value="TFE19379.1"/>
    <property type="molecule type" value="Genomic_DNA"/>
</dbReference>
<reference evidence="1 2" key="1">
    <citation type="submission" date="2019-03" db="EMBL/GenBank/DDBJ databases">
        <title>Cohnella endophytica sp. nov., a novel endophytic bacterium isolated from bark of Sonneratia apetala.</title>
        <authorList>
            <person name="Tuo L."/>
        </authorList>
    </citation>
    <scope>NUCLEOTIDE SEQUENCE [LARGE SCALE GENOMIC DNA]</scope>
    <source>
        <strain evidence="1 2">CCTCC AB 208254</strain>
    </source>
</reference>
<dbReference type="AlphaFoldDB" id="A0A4Y8LQM0"/>
<sequence>MLNGVLKWKREIDADLLIENVPYYGFRGTLRSATDSEVITKICSEADVGLMLDLAHLRVAAWHRKEDVEEYLKRMPLERVSEIHVCGPALDPEHDIFGIDI</sequence>
<proteinExistence type="predicted"/>
<dbReference type="Proteomes" id="UP000297900">
    <property type="component" value="Unassembled WGS sequence"/>
</dbReference>
<evidence type="ECO:0000313" key="1">
    <source>
        <dbReference type="EMBL" id="TFE19379.1"/>
    </source>
</evidence>
<evidence type="ECO:0000313" key="2">
    <source>
        <dbReference type="Proteomes" id="UP000297900"/>
    </source>
</evidence>
<organism evidence="1 2">
    <name type="scientific">Cohnella luojiensis</name>
    <dbReference type="NCBI Taxonomy" id="652876"/>
    <lineage>
        <taxon>Bacteria</taxon>
        <taxon>Bacillati</taxon>
        <taxon>Bacillota</taxon>
        <taxon>Bacilli</taxon>
        <taxon>Bacillales</taxon>
        <taxon>Paenibacillaceae</taxon>
        <taxon>Cohnella</taxon>
    </lineage>
</organism>
<accession>A0A4Y8LQM0</accession>
<dbReference type="InterPro" id="IPR007801">
    <property type="entry name" value="MbnB/TglH/ChrH"/>
</dbReference>
<dbReference type="Pfam" id="PF05114">
    <property type="entry name" value="MbnB_TglH_ChrH"/>
    <property type="match status" value="1"/>
</dbReference>
<dbReference type="OrthoDB" id="1932681at2"/>
<name>A0A4Y8LQM0_9BACL</name>
<dbReference type="InterPro" id="IPR036237">
    <property type="entry name" value="Xyl_isomerase-like_sf"/>
</dbReference>
<dbReference type="Gene3D" id="3.20.20.150">
    <property type="entry name" value="Divalent-metal-dependent TIM barrel enzymes"/>
    <property type="match status" value="1"/>
</dbReference>
<comment type="caution">
    <text evidence="1">The sequence shown here is derived from an EMBL/GenBank/DDBJ whole genome shotgun (WGS) entry which is preliminary data.</text>
</comment>
<dbReference type="SUPFAM" id="SSF51658">
    <property type="entry name" value="Xylose isomerase-like"/>
    <property type="match status" value="1"/>
</dbReference>
<keyword evidence="2" id="KW-1185">Reference proteome</keyword>
<dbReference type="RefSeq" id="WP_135154652.1">
    <property type="nucleotide sequence ID" value="NZ_SOMN01000068.1"/>
</dbReference>
<protein>
    <submittedName>
        <fullName evidence="1">DUF692 family protein</fullName>
    </submittedName>
</protein>
<gene>
    <name evidence="1" type="ORF">E2980_23440</name>
</gene>